<accession>A0A0T7FZN1</accession>
<gene>
    <name evidence="2" type="ORF">NGAL_HAMBI1145_53890</name>
</gene>
<dbReference type="RefSeq" id="WP_046669295.1">
    <property type="nucleotide sequence ID" value="NZ_CCRH01000021.1"/>
</dbReference>
<feature type="domain" description="Glyoxalase-like" evidence="1">
    <location>
        <begin position="6"/>
        <end position="195"/>
    </location>
</feature>
<sequence>MNARPIDHLVLPVAGLTAARSRLTKLGFTVAPDAFHPFGTANACVFFSDGSYLEPLAVANRRHASAAAKRGNVFTARDLAFRKGRDRQGFSALVVATRDAMADHARFKMRGVSAGDVLEFSRAMTLADGSETLASFRLAFAGDDRAPDFLMFSCQRINPLPADRGELEHHSNAVMGLSEIILSASTPSDFAPLAEQVLMTKAKPEAASIELAAANARIRILQDHELEAEFALPSTPDAEGLRGRLIIFKTADLAVTEITLAANDVAFVRREGRVLVSAAPGQGVLFGFEE</sequence>
<dbReference type="Pfam" id="PF13468">
    <property type="entry name" value="Glyoxalase_3"/>
    <property type="match status" value="1"/>
</dbReference>
<organism evidence="2 3">
    <name type="scientific">Neorhizobium galegae bv. officinalis</name>
    <dbReference type="NCBI Taxonomy" id="323656"/>
    <lineage>
        <taxon>Bacteria</taxon>
        <taxon>Pseudomonadati</taxon>
        <taxon>Pseudomonadota</taxon>
        <taxon>Alphaproteobacteria</taxon>
        <taxon>Hyphomicrobiales</taxon>
        <taxon>Rhizobiaceae</taxon>
        <taxon>Rhizobium/Agrobacterium group</taxon>
        <taxon>Neorhizobium</taxon>
    </lineage>
</organism>
<dbReference type="InterPro" id="IPR025870">
    <property type="entry name" value="Glyoxalase-like_dom"/>
</dbReference>
<protein>
    <recommendedName>
        <fullName evidence="1">Glyoxalase-like domain-containing protein</fullName>
    </recommendedName>
</protein>
<dbReference type="PANTHER" id="PTHR40265">
    <property type="entry name" value="BLL2707 PROTEIN"/>
    <property type="match status" value="1"/>
</dbReference>
<dbReference type="OrthoDB" id="9812467at2"/>
<dbReference type="InterPro" id="IPR029068">
    <property type="entry name" value="Glyas_Bleomycin-R_OHBP_Dase"/>
</dbReference>
<dbReference type="AlphaFoldDB" id="A0A0T7FZN1"/>
<evidence type="ECO:0000313" key="2">
    <source>
        <dbReference type="EMBL" id="CDZ40436.1"/>
    </source>
</evidence>
<dbReference type="EMBL" id="CCRH01000021">
    <property type="protein sequence ID" value="CDZ40436.1"/>
    <property type="molecule type" value="Genomic_DNA"/>
</dbReference>
<name>A0A0T7FZN1_NEOGA</name>
<evidence type="ECO:0000313" key="3">
    <source>
        <dbReference type="Proteomes" id="UP000046176"/>
    </source>
</evidence>
<proteinExistence type="predicted"/>
<dbReference type="SUPFAM" id="SSF54593">
    <property type="entry name" value="Glyoxalase/Bleomycin resistance protein/Dihydroxybiphenyl dioxygenase"/>
    <property type="match status" value="1"/>
</dbReference>
<dbReference type="Proteomes" id="UP000046176">
    <property type="component" value="Unassembled WGS sequence"/>
</dbReference>
<evidence type="ECO:0000259" key="1">
    <source>
        <dbReference type="Pfam" id="PF13468"/>
    </source>
</evidence>
<dbReference type="Gene3D" id="3.10.180.10">
    <property type="entry name" value="2,3-Dihydroxybiphenyl 1,2-Dioxygenase, domain 1"/>
    <property type="match status" value="1"/>
</dbReference>
<reference evidence="2 3" key="1">
    <citation type="submission" date="2014-08" db="EMBL/GenBank/DDBJ databases">
        <authorList>
            <person name="Chen Y.-H."/>
        </authorList>
    </citation>
    <scope>NUCLEOTIDE SEQUENCE [LARGE SCALE GENOMIC DNA]</scope>
</reference>
<dbReference type="PANTHER" id="PTHR40265:SF1">
    <property type="entry name" value="GLYOXALASE-LIKE DOMAIN-CONTAINING PROTEIN"/>
    <property type="match status" value="1"/>
</dbReference>